<evidence type="ECO:0000256" key="5">
    <source>
        <dbReference type="SAM" id="Phobius"/>
    </source>
</evidence>
<dbReference type="EMBL" id="SJTG01000001">
    <property type="protein sequence ID" value="TCI13554.1"/>
    <property type="molecule type" value="Genomic_DNA"/>
</dbReference>
<feature type="transmembrane region" description="Helical" evidence="5">
    <location>
        <begin position="14"/>
        <end position="34"/>
    </location>
</feature>
<organism evidence="7 8">
    <name type="scientific">Dyella soli</name>
    <dbReference type="NCBI Taxonomy" id="522319"/>
    <lineage>
        <taxon>Bacteria</taxon>
        <taxon>Pseudomonadati</taxon>
        <taxon>Pseudomonadota</taxon>
        <taxon>Gammaproteobacteria</taxon>
        <taxon>Lysobacterales</taxon>
        <taxon>Rhodanobacteraceae</taxon>
        <taxon>Dyella</taxon>
    </lineage>
</organism>
<feature type="transmembrane region" description="Helical" evidence="5">
    <location>
        <begin position="41"/>
        <end position="63"/>
    </location>
</feature>
<reference evidence="7 8" key="1">
    <citation type="submission" date="2019-02" db="EMBL/GenBank/DDBJ databases">
        <title>Dyella amyloliquefaciens sp. nov., isolated from forest soil.</title>
        <authorList>
            <person name="Gao Z.-H."/>
            <person name="Qiu L.-H."/>
        </authorList>
    </citation>
    <scope>NUCLEOTIDE SEQUENCE [LARGE SCALE GENOMIC DNA]</scope>
    <source>
        <strain evidence="7 8">KACC 12747</strain>
    </source>
</reference>
<name>A0A4R0Z1R8_9GAMM</name>
<dbReference type="GO" id="GO:0016020">
    <property type="term" value="C:membrane"/>
    <property type="evidence" value="ECO:0007669"/>
    <property type="project" value="UniProtKB-SubCell"/>
</dbReference>
<feature type="transmembrane region" description="Helical" evidence="5">
    <location>
        <begin position="83"/>
        <end position="103"/>
    </location>
</feature>
<keyword evidence="3 5" id="KW-1133">Transmembrane helix</keyword>
<dbReference type="Pfam" id="PF00916">
    <property type="entry name" value="Sulfate_transp"/>
    <property type="match status" value="1"/>
</dbReference>
<proteinExistence type="predicted"/>
<gene>
    <name evidence="7" type="ORF">EZM97_09900</name>
</gene>
<feature type="transmembrane region" description="Helical" evidence="5">
    <location>
        <begin position="115"/>
        <end position="135"/>
    </location>
</feature>
<keyword evidence="8" id="KW-1185">Reference proteome</keyword>
<evidence type="ECO:0000259" key="6">
    <source>
        <dbReference type="Pfam" id="PF00916"/>
    </source>
</evidence>
<feature type="transmembrane region" description="Helical" evidence="5">
    <location>
        <begin position="155"/>
        <end position="181"/>
    </location>
</feature>
<protein>
    <submittedName>
        <fullName evidence="7">SulP family inorganic anion transporter</fullName>
    </submittedName>
</protein>
<evidence type="ECO:0000256" key="3">
    <source>
        <dbReference type="ARBA" id="ARBA00022989"/>
    </source>
</evidence>
<dbReference type="RefSeq" id="WP_131149663.1">
    <property type="nucleotide sequence ID" value="NZ_SJTG01000001.1"/>
</dbReference>
<evidence type="ECO:0000256" key="1">
    <source>
        <dbReference type="ARBA" id="ARBA00004141"/>
    </source>
</evidence>
<keyword evidence="4 5" id="KW-0472">Membrane</keyword>
<feature type="transmembrane region" description="Helical" evidence="5">
    <location>
        <begin position="193"/>
        <end position="212"/>
    </location>
</feature>
<feature type="transmembrane region" description="Helical" evidence="5">
    <location>
        <begin position="286"/>
        <end position="308"/>
    </location>
</feature>
<sequence length="507" mass="53280">MRGYFTSNLFSRDFLGSIVVFLVALPLCMGIAIASGMPPAAGLITGIIGGIVVGFIAGSPLQVSGPAAGLAVLVFELVREHGIMALGPVVLLAGLIQVAAGLCRVGIWFRMTSPAVVAGMLSGIGILIVASQAHVMLDAKPMARGLENFTALPSALQTAFSGQGTGMAALGVGLATIAIMLGWEKLRPQKLRFVPGALLAVVAVTAFVQFQGVNVNKVDVPSNLFSAVSLPTFTSLGSLLEPSLLIAALTFAFIASAETLLSAAAVDRMHDGARTNYDRELTAQGVGNMLCGFLGALPMTGVIVRSAANVQAGSATRMAAIMHGGWILVFAMLLPWLMRMTPVACLAGILVFTGIKMVNFKQVKQFAAYGKGTALIFVVTTVAIVATDLLAGVLVGFALSLFRLALLSSRLKVNLGEHAEPDSRSLHLTGIATFLKVPSMARTLEQVPPNTRLHVVMDELQHVDQASFELLRDWSRNAKSRGCELVVDWHELERRVEGQAGVTAKAA</sequence>
<keyword evidence="2 5" id="KW-0812">Transmembrane</keyword>
<dbReference type="InterPro" id="IPR001902">
    <property type="entry name" value="SLC26A/SulP_fam"/>
</dbReference>
<feature type="transmembrane region" description="Helical" evidence="5">
    <location>
        <begin position="244"/>
        <end position="266"/>
    </location>
</feature>
<dbReference type="PANTHER" id="PTHR11814">
    <property type="entry name" value="SULFATE TRANSPORTER"/>
    <property type="match status" value="1"/>
</dbReference>
<feature type="transmembrane region" description="Helical" evidence="5">
    <location>
        <begin position="374"/>
        <end position="402"/>
    </location>
</feature>
<evidence type="ECO:0000313" key="7">
    <source>
        <dbReference type="EMBL" id="TCI13554.1"/>
    </source>
</evidence>
<feature type="domain" description="SLC26A/SulP transporter" evidence="6">
    <location>
        <begin position="10"/>
        <end position="380"/>
    </location>
</feature>
<dbReference type="InterPro" id="IPR011547">
    <property type="entry name" value="SLC26A/SulP_dom"/>
</dbReference>
<evidence type="ECO:0000256" key="4">
    <source>
        <dbReference type="ARBA" id="ARBA00023136"/>
    </source>
</evidence>
<dbReference type="Proteomes" id="UP000291822">
    <property type="component" value="Unassembled WGS sequence"/>
</dbReference>
<accession>A0A4R0Z1R8</accession>
<dbReference type="GO" id="GO:0055085">
    <property type="term" value="P:transmembrane transport"/>
    <property type="evidence" value="ECO:0007669"/>
    <property type="project" value="InterPro"/>
</dbReference>
<comment type="caution">
    <text evidence="7">The sequence shown here is derived from an EMBL/GenBank/DDBJ whole genome shotgun (WGS) entry which is preliminary data.</text>
</comment>
<comment type="subcellular location">
    <subcellularLocation>
        <location evidence="1">Membrane</location>
        <topology evidence="1">Multi-pass membrane protein</topology>
    </subcellularLocation>
</comment>
<evidence type="ECO:0000313" key="8">
    <source>
        <dbReference type="Proteomes" id="UP000291822"/>
    </source>
</evidence>
<dbReference type="AlphaFoldDB" id="A0A4R0Z1R8"/>
<evidence type="ECO:0000256" key="2">
    <source>
        <dbReference type="ARBA" id="ARBA00022692"/>
    </source>
</evidence>